<organism evidence="2 3">
    <name type="scientific">Drosophila simulans</name>
    <name type="common">Fruit fly</name>
    <dbReference type="NCBI Taxonomy" id="7240"/>
    <lineage>
        <taxon>Eukaryota</taxon>
        <taxon>Metazoa</taxon>
        <taxon>Ecdysozoa</taxon>
        <taxon>Arthropoda</taxon>
        <taxon>Hexapoda</taxon>
        <taxon>Insecta</taxon>
        <taxon>Pterygota</taxon>
        <taxon>Neoptera</taxon>
        <taxon>Endopterygota</taxon>
        <taxon>Diptera</taxon>
        <taxon>Brachycera</taxon>
        <taxon>Muscomorpha</taxon>
        <taxon>Ephydroidea</taxon>
        <taxon>Drosophilidae</taxon>
        <taxon>Drosophila</taxon>
        <taxon>Sophophora</taxon>
    </lineage>
</organism>
<protein>
    <submittedName>
        <fullName evidence="2">GD22964</fullName>
    </submittedName>
</protein>
<dbReference type="HOGENOM" id="CLU_060009_0_0_1"/>
<dbReference type="STRING" id="7240.B4Q628"/>
<sequence length="450" mass="51454">MMRTRAAEHRGSKRSLAGQSFQELSVCQEPDPLNTYLEKPLALYQWMRWRNCKTHKPHLEETYPSILPPISKCDNAKTLKYVEDAMEANKCKEYVKEDVLTVWNHSPQKESLVWYGVKSQYPSPQAVLYDRALKKSLKAASLAPKPPKKSNIKPKWQLQKKPPQPGAFVLNRRCLKAKLDRMPNIKRQLKSNNVFTWLHCPQPADPSNPFEDSAVYPAISIEQAMDMAKPEKPPKHGLRRKHWYCPPKCGEAESKCTDYEWAKYKMDPRPYNEAFQREIANQKALKQPEPRNYDELYKSLVTCFVQDPNGKNDLCEALEKCCRDPKDPPAQGCSEFVPDGAGGDEVCGCCGKCCCSRKKGGESCEVKPIMTTTVNSTKNAPSQLALTLLTNPQNQLPKERLKSKNQVYAPLVALRTVLCERRVWWLYQGYPARCSGRPSRGRSPWHRRAL</sequence>
<dbReference type="EMBL" id="CM000361">
    <property type="protein sequence ID" value="EDX03212.1"/>
    <property type="molecule type" value="Genomic_DNA"/>
</dbReference>
<accession>B4Q628</accession>
<evidence type="ECO:0000313" key="3">
    <source>
        <dbReference type="Proteomes" id="UP000000304"/>
    </source>
</evidence>
<dbReference type="AlphaFoldDB" id="B4Q628"/>
<reference evidence="2 3" key="1">
    <citation type="journal article" date="2007" name="Nature">
        <title>Evolution of genes and genomes on the Drosophila phylogeny.</title>
        <authorList>
            <consortium name="Drosophila 12 Genomes Consortium"/>
            <person name="Clark A.G."/>
            <person name="Eisen M.B."/>
            <person name="Smith D.R."/>
            <person name="Bergman C.M."/>
            <person name="Oliver B."/>
            <person name="Markow T.A."/>
            <person name="Kaufman T.C."/>
            <person name="Kellis M."/>
            <person name="Gelbart W."/>
            <person name="Iyer V.N."/>
            <person name="Pollard D.A."/>
            <person name="Sackton T.B."/>
            <person name="Larracuente A.M."/>
            <person name="Singh N.D."/>
            <person name="Abad J.P."/>
            <person name="Abt D.N."/>
            <person name="Adryan B."/>
            <person name="Aguade M."/>
            <person name="Akashi H."/>
            <person name="Anderson W.W."/>
            <person name="Aquadro C.F."/>
            <person name="Ardell D.H."/>
            <person name="Arguello R."/>
            <person name="Artieri C.G."/>
            <person name="Barbash D.A."/>
            <person name="Barker D."/>
            <person name="Barsanti P."/>
            <person name="Batterham P."/>
            <person name="Batzoglou S."/>
            <person name="Begun D."/>
            <person name="Bhutkar A."/>
            <person name="Blanco E."/>
            <person name="Bosak S.A."/>
            <person name="Bradley R.K."/>
            <person name="Brand A.D."/>
            <person name="Brent M.R."/>
            <person name="Brooks A.N."/>
            <person name="Brown R.H."/>
            <person name="Butlin R.K."/>
            <person name="Caggese C."/>
            <person name="Calvi B.R."/>
            <person name="Bernardo de Carvalho A."/>
            <person name="Caspi A."/>
            <person name="Castrezana S."/>
            <person name="Celniker S.E."/>
            <person name="Chang J.L."/>
            <person name="Chapple C."/>
            <person name="Chatterji S."/>
            <person name="Chinwalla A."/>
            <person name="Civetta A."/>
            <person name="Clifton S.W."/>
            <person name="Comeron J.M."/>
            <person name="Costello J.C."/>
            <person name="Coyne J.A."/>
            <person name="Daub J."/>
            <person name="David R.G."/>
            <person name="Delcher A.L."/>
            <person name="Delehaunty K."/>
            <person name="Do C.B."/>
            <person name="Ebling H."/>
            <person name="Edwards K."/>
            <person name="Eickbush T."/>
            <person name="Evans J.D."/>
            <person name="Filipski A."/>
            <person name="Findeiss S."/>
            <person name="Freyhult E."/>
            <person name="Fulton L."/>
            <person name="Fulton R."/>
            <person name="Garcia A.C."/>
            <person name="Gardiner A."/>
            <person name="Garfield D.A."/>
            <person name="Garvin B.E."/>
            <person name="Gibson G."/>
            <person name="Gilbert D."/>
            <person name="Gnerre S."/>
            <person name="Godfrey J."/>
            <person name="Good R."/>
            <person name="Gotea V."/>
            <person name="Gravely B."/>
            <person name="Greenberg A.J."/>
            <person name="Griffiths-Jones S."/>
            <person name="Gross S."/>
            <person name="Guigo R."/>
            <person name="Gustafson E.A."/>
            <person name="Haerty W."/>
            <person name="Hahn M.W."/>
            <person name="Halligan D.L."/>
            <person name="Halpern A.L."/>
            <person name="Halter G.M."/>
            <person name="Han M.V."/>
            <person name="Heger A."/>
            <person name="Hillier L."/>
            <person name="Hinrichs A.S."/>
            <person name="Holmes I."/>
            <person name="Hoskins R.A."/>
            <person name="Hubisz M.J."/>
            <person name="Hultmark D."/>
            <person name="Huntley M.A."/>
            <person name="Jaffe D.B."/>
            <person name="Jagadeeshan S."/>
            <person name="Jeck W.R."/>
            <person name="Johnson J."/>
            <person name="Jones C.D."/>
            <person name="Jordan W.C."/>
            <person name="Karpen G.H."/>
            <person name="Kataoka E."/>
            <person name="Keightley P.D."/>
            <person name="Kheradpour P."/>
            <person name="Kirkness E.F."/>
            <person name="Koerich L.B."/>
            <person name="Kristiansen K."/>
            <person name="Kudrna D."/>
            <person name="Kulathinal R.J."/>
            <person name="Kumar S."/>
            <person name="Kwok R."/>
            <person name="Lander E."/>
            <person name="Langley C.H."/>
            <person name="Lapoint R."/>
            <person name="Lazzaro B.P."/>
            <person name="Lee S.J."/>
            <person name="Levesque L."/>
            <person name="Li R."/>
            <person name="Lin C.F."/>
            <person name="Lin M.F."/>
            <person name="Lindblad-Toh K."/>
            <person name="Llopart A."/>
            <person name="Long M."/>
            <person name="Low L."/>
            <person name="Lozovsky E."/>
            <person name="Lu J."/>
            <person name="Luo M."/>
            <person name="Machado C.A."/>
            <person name="Makalowski W."/>
            <person name="Marzo M."/>
            <person name="Matsuda M."/>
            <person name="Matzkin L."/>
            <person name="McAllister B."/>
            <person name="McBride C.S."/>
            <person name="McKernan B."/>
            <person name="McKernan K."/>
            <person name="Mendez-Lago M."/>
            <person name="Minx P."/>
            <person name="Mollenhauer M.U."/>
            <person name="Montooth K."/>
            <person name="Mount S.M."/>
            <person name="Mu X."/>
            <person name="Myers E."/>
            <person name="Negre B."/>
            <person name="Newfeld S."/>
            <person name="Nielsen R."/>
            <person name="Noor M.A."/>
            <person name="O'Grady P."/>
            <person name="Pachter L."/>
            <person name="Papaceit M."/>
            <person name="Parisi M.J."/>
            <person name="Parisi M."/>
            <person name="Parts L."/>
            <person name="Pedersen J.S."/>
            <person name="Pesole G."/>
            <person name="Phillippy A.M."/>
            <person name="Ponting C.P."/>
            <person name="Pop M."/>
            <person name="Porcelli D."/>
            <person name="Powell J.R."/>
            <person name="Prohaska S."/>
            <person name="Pruitt K."/>
            <person name="Puig M."/>
            <person name="Quesneville H."/>
            <person name="Ram K.R."/>
            <person name="Rand D."/>
            <person name="Rasmussen M.D."/>
            <person name="Reed L.K."/>
            <person name="Reenan R."/>
            <person name="Reily A."/>
            <person name="Remington K.A."/>
            <person name="Rieger T.T."/>
            <person name="Ritchie M.G."/>
            <person name="Robin C."/>
            <person name="Rogers Y.H."/>
            <person name="Rohde C."/>
            <person name="Rozas J."/>
            <person name="Rubenfield M.J."/>
            <person name="Ruiz A."/>
            <person name="Russo S."/>
            <person name="Salzberg S.L."/>
            <person name="Sanchez-Gracia A."/>
            <person name="Saranga D.J."/>
            <person name="Sato H."/>
            <person name="Schaeffer S.W."/>
            <person name="Schatz M.C."/>
            <person name="Schlenke T."/>
            <person name="Schwartz R."/>
            <person name="Segarra C."/>
            <person name="Singh R.S."/>
            <person name="Sirot L."/>
            <person name="Sirota M."/>
            <person name="Sisneros N.B."/>
            <person name="Smith C.D."/>
            <person name="Smith T.F."/>
            <person name="Spieth J."/>
            <person name="Stage D.E."/>
            <person name="Stark A."/>
            <person name="Stephan W."/>
            <person name="Strausberg R.L."/>
            <person name="Strempel S."/>
            <person name="Sturgill D."/>
            <person name="Sutton G."/>
            <person name="Sutton G.G."/>
            <person name="Tao W."/>
            <person name="Teichmann S."/>
            <person name="Tobari Y.N."/>
            <person name="Tomimura Y."/>
            <person name="Tsolas J.M."/>
            <person name="Valente V.L."/>
            <person name="Venter E."/>
            <person name="Venter J.C."/>
            <person name="Vicario S."/>
            <person name="Vieira F.G."/>
            <person name="Vilella A.J."/>
            <person name="Villasante A."/>
            <person name="Walenz B."/>
            <person name="Wang J."/>
            <person name="Wasserman M."/>
            <person name="Watts T."/>
            <person name="Wilson D."/>
            <person name="Wilson R.K."/>
            <person name="Wing R.A."/>
            <person name="Wolfner M.F."/>
            <person name="Wong A."/>
            <person name="Wong G.K."/>
            <person name="Wu C.I."/>
            <person name="Wu G."/>
            <person name="Yamamoto D."/>
            <person name="Yang H.P."/>
            <person name="Yang S.P."/>
            <person name="Yorke J.A."/>
            <person name="Yoshida K."/>
            <person name="Zdobnov E."/>
            <person name="Zhang P."/>
            <person name="Zhang Y."/>
            <person name="Zimin A.V."/>
            <person name="Baldwin J."/>
            <person name="Abdouelleil A."/>
            <person name="Abdulkadir J."/>
            <person name="Abebe A."/>
            <person name="Abera B."/>
            <person name="Abreu J."/>
            <person name="Acer S.C."/>
            <person name="Aftuck L."/>
            <person name="Alexander A."/>
            <person name="An P."/>
            <person name="Anderson E."/>
            <person name="Anderson S."/>
            <person name="Arachi H."/>
            <person name="Azer M."/>
            <person name="Bachantsang P."/>
            <person name="Barry A."/>
            <person name="Bayul T."/>
            <person name="Berlin A."/>
            <person name="Bessette D."/>
            <person name="Bloom T."/>
            <person name="Blye J."/>
            <person name="Boguslavskiy L."/>
            <person name="Bonnet C."/>
            <person name="Boukhgalter B."/>
            <person name="Bourzgui I."/>
            <person name="Brown A."/>
            <person name="Cahill P."/>
            <person name="Channer S."/>
            <person name="Cheshatsang Y."/>
            <person name="Chuda L."/>
            <person name="Citroen M."/>
            <person name="Collymore A."/>
            <person name="Cooke P."/>
            <person name="Costello M."/>
            <person name="D'Aco K."/>
            <person name="Daza R."/>
            <person name="De Haan G."/>
            <person name="DeGray S."/>
            <person name="DeMaso C."/>
            <person name="Dhargay N."/>
            <person name="Dooley K."/>
            <person name="Dooley E."/>
            <person name="Doricent M."/>
            <person name="Dorje P."/>
            <person name="Dorjee K."/>
            <person name="Dupes A."/>
            <person name="Elong R."/>
            <person name="Falk J."/>
            <person name="Farina A."/>
            <person name="Faro S."/>
            <person name="Ferguson D."/>
            <person name="Fisher S."/>
            <person name="Foley C.D."/>
            <person name="Franke A."/>
            <person name="Friedrich D."/>
            <person name="Gadbois L."/>
            <person name="Gearin G."/>
            <person name="Gearin C.R."/>
            <person name="Giannoukos G."/>
            <person name="Goode T."/>
            <person name="Graham J."/>
            <person name="Grandbois E."/>
            <person name="Grewal S."/>
            <person name="Gyaltsen K."/>
            <person name="Hafez N."/>
            <person name="Hagos B."/>
            <person name="Hall J."/>
            <person name="Henson C."/>
            <person name="Hollinger A."/>
            <person name="Honan T."/>
            <person name="Huard M.D."/>
            <person name="Hughes L."/>
            <person name="Hurhula B."/>
            <person name="Husby M.E."/>
            <person name="Kamat A."/>
            <person name="Kanga B."/>
            <person name="Kashin S."/>
            <person name="Khazanovich D."/>
            <person name="Kisner P."/>
            <person name="Lance K."/>
            <person name="Lara M."/>
            <person name="Lee W."/>
            <person name="Lennon N."/>
            <person name="Letendre F."/>
            <person name="LeVine R."/>
            <person name="Lipovsky A."/>
            <person name="Liu X."/>
            <person name="Liu J."/>
            <person name="Liu S."/>
            <person name="Lokyitsang T."/>
            <person name="Lokyitsang Y."/>
            <person name="Lubonja R."/>
            <person name="Lui A."/>
            <person name="MacDonald P."/>
            <person name="Magnisalis V."/>
            <person name="Maru K."/>
            <person name="Matthews C."/>
            <person name="McCusker W."/>
            <person name="McDonough S."/>
            <person name="Mehta T."/>
            <person name="Meldrim J."/>
            <person name="Meneus L."/>
            <person name="Mihai O."/>
            <person name="Mihalev A."/>
            <person name="Mihova T."/>
            <person name="Mittelman R."/>
            <person name="Mlenga V."/>
            <person name="Montmayeur A."/>
            <person name="Mulrain L."/>
            <person name="Navidi A."/>
            <person name="Naylor J."/>
            <person name="Negash T."/>
            <person name="Nguyen T."/>
            <person name="Nguyen N."/>
            <person name="Nicol R."/>
            <person name="Norbu C."/>
            <person name="Norbu N."/>
            <person name="Novod N."/>
            <person name="O'Neill B."/>
            <person name="Osman S."/>
            <person name="Markiewicz E."/>
            <person name="Oyono O.L."/>
            <person name="Patti C."/>
            <person name="Phunkhang P."/>
            <person name="Pierre F."/>
            <person name="Priest M."/>
            <person name="Raghuraman S."/>
            <person name="Rege F."/>
            <person name="Reyes R."/>
            <person name="Rise C."/>
            <person name="Rogov P."/>
            <person name="Ross K."/>
            <person name="Ryan E."/>
            <person name="Settipalli S."/>
            <person name="Shea T."/>
            <person name="Sherpa N."/>
            <person name="Shi L."/>
            <person name="Shih D."/>
            <person name="Sparrow T."/>
            <person name="Spaulding J."/>
            <person name="Stalker J."/>
            <person name="Stange-Thomann N."/>
            <person name="Stavropoulos S."/>
            <person name="Stone C."/>
            <person name="Strader C."/>
            <person name="Tesfaye S."/>
            <person name="Thomson T."/>
            <person name="Thoulutsang Y."/>
            <person name="Thoulutsang D."/>
            <person name="Topham K."/>
            <person name="Topping I."/>
            <person name="Tsamla T."/>
            <person name="Vassiliev H."/>
            <person name="Vo A."/>
            <person name="Wangchuk T."/>
            <person name="Wangdi T."/>
            <person name="Weiand M."/>
            <person name="Wilkinson J."/>
            <person name="Wilson A."/>
            <person name="Yadav S."/>
            <person name="Young G."/>
            <person name="Yu Q."/>
            <person name="Zembek L."/>
            <person name="Zhong D."/>
            <person name="Zimmer A."/>
            <person name="Zwirko Z."/>
            <person name="Jaffe D.B."/>
            <person name="Alvarez P."/>
            <person name="Brockman W."/>
            <person name="Butler J."/>
            <person name="Chin C."/>
            <person name="Gnerre S."/>
            <person name="Grabherr M."/>
            <person name="Kleber M."/>
            <person name="Mauceli E."/>
            <person name="MacCallum I."/>
        </authorList>
    </citation>
    <scope>NUCLEOTIDE SEQUENCE [LARGE SCALE GENOMIC DNA]</scope>
    <source>
        <strain evidence="3">white501</strain>
    </source>
</reference>
<proteinExistence type="predicted"/>
<feature type="region of interest" description="Disordered" evidence="1">
    <location>
        <begin position="141"/>
        <end position="163"/>
    </location>
</feature>
<dbReference type="Bgee" id="FBgn0194357">
    <property type="expression patterns" value="Expressed in male reproductive system and 2 other cell types or tissues"/>
</dbReference>
<gene>
    <name evidence="2" type="primary">Dsim\GD22964</name>
    <name evidence="2" type="ORF">Dsim_GD22964</name>
</gene>
<name>B4Q628_DROSI</name>
<dbReference type="Proteomes" id="UP000000304">
    <property type="component" value="Chromosome 2L"/>
</dbReference>
<evidence type="ECO:0000313" key="2">
    <source>
        <dbReference type="EMBL" id="EDX03212.1"/>
    </source>
</evidence>
<dbReference type="OrthoDB" id="7866475at2759"/>
<dbReference type="OMA" id="VIQGCGE"/>
<evidence type="ECO:0000256" key="1">
    <source>
        <dbReference type="SAM" id="MobiDB-lite"/>
    </source>
</evidence>
<keyword evidence="3" id="KW-1185">Reference proteome</keyword>
<dbReference type="PhylomeDB" id="B4Q628"/>